<dbReference type="SUPFAM" id="SSF53335">
    <property type="entry name" value="S-adenosyl-L-methionine-dependent methyltransferases"/>
    <property type="match status" value="1"/>
</dbReference>
<dbReference type="CDD" id="cd02440">
    <property type="entry name" value="AdoMet_MTases"/>
    <property type="match status" value="1"/>
</dbReference>
<dbReference type="KEGG" id="ptk:EXN22_02360"/>
<dbReference type="OrthoDB" id="8564939at2"/>
<keyword evidence="2" id="KW-1185">Reference proteome</keyword>
<gene>
    <name evidence="1" type="ORF">EXN22_02360</name>
</gene>
<dbReference type="EMBL" id="CP035952">
    <property type="protein sequence ID" value="QBF24581.1"/>
    <property type="molecule type" value="Genomic_DNA"/>
</dbReference>
<dbReference type="GO" id="GO:0008168">
    <property type="term" value="F:methyltransferase activity"/>
    <property type="evidence" value="ECO:0007669"/>
    <property type="project" value="UniProtKB-KW"/>
</dbReference>
<organism evidence="1 2">
    <name type="scientific">Pseudomonas tructae</name>
    <dbReference type="NCBI Taxonomy" id="2518644"/>
    <lineage>
        <taxon>Bacteria</taxon>
        <taxon>Pseudomonadati</taxon>
        <taxon>Pseudomonadota</taxon>
        <taxon>Gammaproteobacteria</taxon>
        <taxon>Pseudomonadales</taxon>
        <taxon>Pseudomonadaceae</taxon>
        <taxon>Pseudomonas</taxon>
    </lineage>
</organism>
<proteinExistence type="predicted"/>
<keyword evidence="1" id="KW-0489">Methyltransferase</keyword>
<evidence type="ECO:0000313" key="2">
    <source>
        <dbReference type="Proteomes" id="UP000291130"/>
    </source>
</evidence>
<dbReference type="InterPro" id="IPR029063">
    <property type="entry name" value="SAM-dependent_MTases_sf"/>
</dbReference>
<dbReference type="Proteomes" id="UP000291130">
    <property type="component" value="Chromosome"/>
</dbReference>
<accession>A0A411MCP1</accession>
<name>A0A411MCP1_9PSED</name>
<dbReference type="Gene3D" id="3.40.50.150">
    <property type="entry name" value="Vaccinia Virus protein VP39"/>
    <property type="match status" value="1"/>
</dbReference>
<dbReference type="GO" id="GO:0032259">
    <property type="term" value="P:methylation"/>
    <property type="evidence" value="ECO:0007669"/>
    <property type="project" value="UniProtKB-KW"/>
</dbReference>
<keyword evidence="1" id="KW-0808">Transferase</keyword>
<dbReference type="Pfam" id="PF13489">
    <property type="entry name" value="Methyltransf_23"/>
    <property type="match status" value="1"/>
</dbReference>
<protein>
    <submittedName>
        <fullName evidence="1">Class I SAM-dependent methyltransferase</fullName>
    </submittedName>
</protein>
<reference evidence="1 2" key="1">
    <citation type="submission" date="2019-02" db="EMBL/GenBank/DDBJ databases">
        <title>Complete genome sequence of Pseudomonas sp. SNU WT1 isolated from rainbow trout.</title>
        <authorList>
            <person name="Oh W.T."/>
            <person name="Park S.C."/>
        </authorList>
    </citation>
    <scope>NUCLEOTIDE SEQUENCE [LARGE SCALE GENOMIC DNA]</scope>
    <source>
        <strain evidence="1 2">SNU WT1</strain>
    </source>
</reference>
<dbReference type="RefSeq" id="WP_130262279.1">
    <property type="nucleotide sequence ID" value="NZ_CP035952.1"/>
</dbReference>
<evidence type="ECO:0000313" key="1">
    <source>
        <dbReference type="EMBL" id="QBF24581.1"/>
    </source>
</evidence>
<dbReference type="PANTHER" id="PTHR43861">
    <property type="entry name" value="TRANS-ACONITATE 2-METHYLTRANSFERASE-RELATED"/>
    <property type="match status" value="1"/>
</dbReference>
<sequence length="240" mass="27274">MSNTLDKHVAAYQGDNLYDFDNEILLTWYPQRVLHHAGAARSLLELGLGHGYTTDIFSRRFERHVVLEGSPAVIDNFHSKHPECRAQIIETWFEKFSTDERFDVIVMGFILEHVDDPLVILRRFREFLAPGGRMFIAVPNAEVLNRRLGQLAGLLDDVTTLSENDHLLGHQRFYTVATLSDDVAQAGCRVDRLEGIYLKPFTTRQILSLQLDRQVIEGLCTIGVDYPELSCGLFAEISAR</sequence>
<dbReference type="AlphaFoldDB" id="A0A411MCP1"/>